<dbReference type="VEuPathDB" id="VectorBase:GBRI021993"/>
<keyword evidence="2" id="KW-1185">Reference proteome</keyword>
<organism evidence="1 2">
    <name type="scientific">Glossina brevipalpis</name>
    <dbReference type="NCBI Taxonomy" id="37001"/>
    <lineage>
        <taxon>Eukaryota</taxon>
        <taxon>Metazoa</taxon>
        <taxon>Ecdysozoa</taxon>
        <taxon>Arthropoda</taxon>
        <taxon>Hexapoda</taxon>
        <taxon>Insecta</taxon>
        <taxon>Pterygota</taxon>
        <taxon>Neoptera</taxon>
        <taxon>Endopterygota</taxon>
        <taxon>Diptera</taxon>
        <taxon>Brachycera</taxon>
        <taxon>Muscomorpha</taxon>
        <taxon>Hippoboscoidea</taxon>
        <taxon>Glossinidae</taxon>
        <taxon>Glossina</taxon>
    </lineage>
</organism>
<name>A0A1A9WJG6_9MUSC</name>
<dbReference type="EnsemblMetazoa" id="GBRI021993-RA">
    <property type="protein sequence ID" value="GBRI021993-PA"/>
    <property type="gene ID" value="GBRI021993"/>
</dbReference>
<protein>
    <submittedName>
        <fullName evidence="1">Uncharacterized protein</fullName>
    </submittedName>
</protein>
<accession>A0A1A9WJG6</accession>
<dbReference type="AlphaFoldDB" id="A0A1A9WJG6"/>
<reference evidence="2" key="1">
    <citation type="submission" date="2014-03" db="EMBL/GenBank/DDBJ databases">
        <authorList>
            <person name="Aksoy S."/>
            <person name="Warren W."/>
            <person name="Wilson R.K."/>
        </authorList>
    </citation>
    <scope>NUCLEOTIDE SEQUENCE [LARGE SCALE GENOMIC DNA]</scope>
    <source>
        <strain evidence="2">IAEA</strain>
    </source>
</reference>
<evidence type="ECO:0000313" key="1">
    <source>
        <dbReference type="EnsemblMetazoa" id="GBRI021993-PA"/>
    </source>
</evidence>
<dbReference type="Proteomes" id="UP000091820">
    <property type="component" value="Unassembled WGS sequence"/>
</dbReference>
<sequence>MEIFGKFSATLQLISQITRRLTYSFSCRGAPSLERTNQYRSKLEEHSQGLNPNKLRNDGPAILLDSLAENRLKLSDLPADLPTVAIVDIASLGPPGPMNRYFIPLNERKNGRGVRNSIKLIKQEDKALRNETRTINTLGKNTCLIPWSERNFNAMDHFTGGDKDITNLSTKNQLLKLVGLVQPTAENKNVEFTKKTPNALMLYVKPQDKKLTMHVYSSNLEPHGRFYSTRTFVKNSSDSDMVVEGKNKDLDLTPFAVGNRTQMTEKKVAADLFVNELANKDTREHDLPMLQKILDARKDLQLRKAAYKSKEECVGKNLEKSVSKTNALCPKETNYKSEELMESKRKKHIKKHAESHKKKRSSIVTVSKSTLSGKKAIHKTSARSMFASRSRPAILAKDKCPPDPCKEDKTCPDRCVQEYEKVKYNKKVDEHMAKKKRKKMPESCINEKCKRKGGCLPPPKKKADSSGKLVSILANTPPRNSMRVAGVSMKAWPRFNPKSTTKSKNKLKNNFDNFSSPNAMLAIKGKKAGKTKLQFTIFF</sequence>
<evidence type="ECO:0000313" key="2">
    <source>
        <dbReference type="Proteomes" id="UP000091820"/>
    </source>
</evidence>
<proteinExistence type="predicted"/>
<reference evidence="1" key="2">
    <citation type="submission" date="2020-05" db="UniProtKB">
        <authorList>
            <consortium name="EnsemblMetazoa"/>
        </authorList>
    </citation>
    <scope>IDENTIFICATION</scope>
    <source>
        <strain evidence="1">IAEA</strain>
    </source>
</reference>